<dbReference type="SUPFAM" id="SSF50494">
    <property type="entry name" value="Trypsin-like serine proteases"/>
    <property type="match status" value="1"/>
</dbReference>
<accession>A0AAD1U9X5</accession>
<feature type="region of interest" description="Disordered" evidence="1">
    <location>
        <begin position="1"/>
        <end position="43"/>
    </location>
</feature>
<evidence type="ECO:0000313" key="2">
    <source>
        <dbReference type="EMBL" id="CAI2363412.1"/>
    </source>
</evidence>
<reference evidence="2" key="1">
    <citation type="submission" date="2023-07" db="EMBL/GenBank/DDBJ databases">
        <authorList>
            <consortium name="AG Swart"/>
            <person name="Singh M."/>
            <person name="Singh A."/>
            <person name="Seah K."/>
            <person name="Emmerich C."/>
        </authorList>
    </citation>
    <scope>NUCLEOTIDE SEQUENCE</scope>
    <source>
        <strain evidence="2">DP1</strain>
    </source>
</reference>
<dbReference type="EMBL" id="CAMPGE010004561">
    <property type="protein sequence ID" value="CAI2363412.1"/>
    <property type="molecule type" value="Genomic_DNA"/>
</dbReference>
<dbReference type="InterPro" id="IPR043504">
    <property type="entry name" value="Peptidase_S1_PA_chymotrypsin"/>
</dbReference>
<sequence length="340" mass="38763">MGCNSTVEQKGKAKKIPKADMKTQSSSDSKRDEFDTQNEDMDISDEFVKKPSDGMFDIINQKHVKYTNSKPARQKKKQIIKKTDNVRLQSHLATVGQIEAEFAVRDKKVHKQFGTGSLQIDPDTDEIFVLTCAHIFVNELQPDFEASDSISKSSDEIEYAQRSNFYITLEESEIDGEWALVRLKIPLMSFKIHPLYDKFCKYDIAVATFDKQKLLKECGRGLKNNFWENIKSHIPVIGQGEKKEEIEVVGHTINGTQLVSKGDCELMEIGWIMYENITSYAGQSGAPIYKLNVPKRKLLQEPSEQERTLIGLHIGKYQDIKVGIAMNENLEDWVNDNCDD</sequence>
<dbReference type="InterPro" id="IPR009003">
    <property type="entry name" value="Peptidase_S1_PA"/>
</dbReference>
<evidence type="ECO:0000256" key="1">
    <source>
        <dbReference type="SAM" id="MobiDB-lite"/>
    </source>
</evidence>
<proteinExistence type="predicted"/>
<dbReference type="AlphaFoldDB" id="A0AAD1U9X5"/>
<gene>
    <name evidence="2" type="ORF">ECRASSUSDP1_LOCUS4747</name>
</gene>
<evidence type="ECO:0000313" key="3">
    <source>
        <dbReference type="Proteomes" id="UP001295684"/>
    </source>
</evidence>
<organism evidence="2 3">
    <name type="scientific">Euplotes crassus</name>
    <dbReference type="NCBI Taxonomy" id="5936"/>
    <lineage>
        <taxon>Eukaryota</taxon>
        <taxon>Sar</taxon>
        <taxon>Alveolata</taxon>
        <taxon>Ciliophora</taxon>
        <taxon>Intramacronucleata</taxon>
        <taxon>Spirotrichea</taxon>
        <taxon>Hypotrichia</taxon>
        <taxon>Euplotida</taxon>
        <taxon>Euplotidae</taxon>
        <taxon>Moneuplotes</taxon>
    </lineage>
</organism>
<comment type="caution">
    <text evidence="2">The sequence shown here is derived from an EMBL/GenBank/DDBJ whole genome shotgun (WGS) entry which is preliminary data.</text>
</comment>
<keyword evidence="3" id="KW-1185">Reference proteome</keyword>
<protein>
    <submittedName>
        <fullName evidence="2">Uncharacterized protein</fullName>
    </submittedName>
</protein>
<dbReference type="Gene3D" id="2.40.10.10">
    <property type="entry name" value="Trypsin-like serine proteases"/>
    <property type="match status" value="2"/>
</dbReference>
<name>A0AAD1U9X5_EUPCR</name>
<dbReference type="Proteomes" id="UP001295684">
    <property type="component" value="Unassembled WGS sequence"/>
</dbReference>